<evidence type="ECO:0000256" key="1">
    <source>
        <dbReference type="SAM" id="Phobius"/>
    </source>
</evidence>
<evidence type="ECO:0000313" key="3">
    <source>
        <dbReference type="Proteomes" id="UP000269221"/>
    </source>
</evidence>
<dbReference type="Proteomes" id="UP000269221">
    <property type="component" value="Unassembled WGS sequence"/>
</dbReference>
<keyword evidence="1" id="KW-0812">Transmembrane</keyword>
<reference evidence="2 3" key="1">
    <citation type="submission" date="2018-07" db="EMBL/GenBank/DDBJ databases">
        <title>A high quality draft genome assembly of the barn swallow (H. rustica rustica).</title>
        <authorList>
            <person name="Formenti G."/>
            <person name="Chiara M."/>
            <person name="Poveda L."/>
            <person name="Francoijs K.-J."/>
            <person name="Bonisoli-Alquati A."/>
            <person name="Canova L."/>
            <person name="Gianfranceschi L."/>
            <person name="Horner D.S."/>
            <person name="Saino N."/>
        </authorList>
    </citation>
    <scope>NUCLEOTIDE SEQUENCE [LARGE SCALE GENOMIC DNA]</scope>
    <source>
        <strain evidence="2">Chelidonia</strain>
        <tissue evidence="2">Blood</tissue>
    </source>
</reference>
<protein>
    <submittedName>
        <fullName evidence="2">Uncharacterized protein</fullName>
    </submittedName>
</protein>
<evidence type="ECO:0000313" key="2">
    <source>
        <dbReference type="EMBL" id="RMC01923.1"/>
    </source>
</evidence>
<dbReference type="AlphaFoldDB" id="A0A3M0JLU9"/>
<sequence length="102" mass="11566">MFIPCPHPTGGNSWSRVVGNTWRSQGNRLWVRLSFVSLSERQESPRGREKLHIPRVASKNQTILGLARSWDLGGMTRIIITIIIIIIITITIIITTKHEEPP</sequence>
<gene>
    <name evidence="2" type="ORF">DUI87_21084</name>
</gene>
<organism evidence="2 3">
    <name type="scientific">Hirundo rustica rustica</name>
    <dbReference type="NCBI Taxonomy" id="333673"/>
    <lineage>
        <taxon>Eukaryota</taxon>
        <taxon>Metazoa</taxon>
        <taxon>Chordata</taxon>
        <taxon>Craniata</taxon>
        <taxon>Vertebrata</taxon>
        <taxon>Euteleostomi</taxon>
        <taxon>Archelosauria</taxon>
        <taxon>Archosauria</taxon>
        <taxon>Dinosauria</taxon>
        <taxon>Saurischia</taxon>
        <taxon>Theropoda</taxon>
        <taxon>Coelurosauria</taxon>
        <taxon>Aves</taxon>
        <taxon>Neognathae</taxon>
        <taxon>Neoaves</taxon>
        <taxon>Telluraves</taxon>
        <taxon>Australaves</taxon>
        <taxon>Passeriformes</taxon>
        <taxon>Sylvioidea</taxon>
        <taxon>Hirundinidae</taxon>
        <taxon>Hirundo</taxon>
    </lineage>
</organism>
<accession>A0A3M0JLU9</accession>
<dbReference type="EMBL" id="QRBI01000134">
    <property type="protein sequence ID" value="RMC01923.1"/>
    <property type="molecule type" value="Genomic_DNA"/>
</dbReference>
<name>A0A3M0JLU9_HIRRU</name>
<keyword evidence="3" id="KW-1185">Reference proteome</keyword>
<feature type="transmembrane region" description="Helical" evidence="1">
    <location>
        <begin position="78"/>
        <end position="96"/>
    </location>
</feature>
<comment type="caution">
    <text evidence="2">The sequence shown here is derived from an EMBL/GenBank/DDBJ whole genome shotgun (WGS) entry which is preliminary data.</text>
</comment>
<keyword evidence="1" id="KW-1133">Transmembrane helix</keyword>
<keyword evidence="1" id="KW-0472">Membrane</keyword>
<proteinExistence type="predicted"/>